<reference evidence="1" key="1">
    <citation type="submission" date="2014-07" db="EMBL/GenBank/DDBJ databases">
        <authorList>
            <person name="Martin A.A"/>
            <person name="De Silva N."/>
        </authorList>
    </citation>
    <scope>NUCLEOTIDE SEQUENCE</scope>
</reference>
<dbReference type="SUPFAM" id="SSF52047">
    <property type="entry name" value="RNI-like"/>
    <property type="match status" value="1"/>
</dbReference>
<protein>
    <submittedName>
        <fullName evidence="2">F-box domain-containing protein</fullName>
    </submittedName>
</protein>
<name>A0A0K0FMG4_STRVS</name>
<dbReference type="InterPro" id="IPR032675">
    <property type="entry name" value="LRR_dom_sf"/>
</dbReference>
<accession>A0A0K0FMG4</accession>
<reference evidence="2" key="2">
    <citation type="submission" date="2015-08" db="UniProtKB">
        <authorList>
            <consortium name="WormBaseParasite"/>
        </authorList>
    </citation>
    <scope>IDENTIFICATION</scope>
</reference>
<evidence type="ECO:0000313" key="2">
    <source>
        <dbReference type="WBParaSite" id="SVE_1019100.2"/>
    </source>
</evidence>
<sequence>MNFINQKPIETLESRKQRITNELYQKVKQAIEEINEVRIRTAAETVAGTDEIMNIILKNVPNFKDRLNLQLSCKHFYSLCDNGRSYLPHFEYETDTREIGSVQNYNDEFISFLDGTALFSIPFINDIIIKKLNDSKSKIETFLSRANILVINRMPNKYFNIFDGIENFKNIKKLSLTIEYLNSETVKFFKILSNLSPHTLYLTILNGERELNFQSLITTNDLKISKTIKHLYYQRGRHFLEVVLHLMRCCTPNQLETLQFPHIGKPNNKNEESLLYKFLPYAKSVRFNESISRHDYSSQHFSDFFSGTRIFKEPNVSLTYQVNIRFSDAEFGRYYERLARNNLLVDEQNNHENTNAGYMSITDLCLGNIIFYDDTSKLTDEEALAFTSDILRMKNLRSLQIRFFTFSTSNHFYYLCKGLNRNLENIKLEKCSGMSIGDVEEIAKNCKYIKNLVLEDITSETISLNKITSLFKHLVGLRLKFNSCYNAAKIINDIKRIDEDGNFKIAWPPLQFLHIHCAYPKTNQRYILRKMAKNTPRRCGQFLFDYLKPSTYEKEYILRIIIQSNTSTCTKFKDSFAKTYLLG</sequence>
<dbReference type="WBParaSite" id="SVE_1019100.2">
    <property type="protein sequence ID" value="SVE_1019100.2"/>
    <property type="gene ID" value="SVE_1019100"/>
</dbReference>
<proteinExistence type="predicted"/>
<evidence type="ECO:0000313" key="1">
    <source>
        <dbReference type="Proteomes" id="UP000035680"/>
    </source>
</evidence>
<dbReference type="Gene3D" id="3.80.10.10">
    <property type="entry name" value="Ribonuclease Inhibitor"/>
    <property type="match status" value="1"/>
</dbReference>
<keyword evidence="1" id="KW-1185">Reference proteome</keyword>
<dbReference type="AlphaFoldDB" id="A0A0K0FMG4"/>
<dbReference type="Proteomes" id="UP000035680">
    <property type="component" value="Unassembled WGS sequence"/>
</dbReference>
<organism evidence="1 2">
    <name type="scientific">Strongyloides venezuelensis</name>
    <name type="common">Threadworm</name>
    <dbReference type="NCBI Taxonomy" id="75913"/>
    <lineage>
        <taxon>Eukaryota</taxon>
        <taxon>Metazoa</taxon>
        <taxon>Ecdysozoa</taxon>
        <taxon>Nematoda</taxon>
        <taxon>Chromadorea</taxon>
        <taxon>Rhabditida</taxon>
        <taxon>Tylenchina</taxon>
        <taxon>Panagrolaimomorpha</taxon>
        <taxon>Strongyloidoidea</taxon>
        <taxon>Strongyloididae</taxon>
        <taxon>Strongyloides</taxon>
    </lineage>
</organism>